<dbReference type="Proteomes" id="UP000825729">
    <property type="component" value="Unassembled WGS sequence"/>
</dbReference>
<evidence type="ECO:0000256" key="1">
    <source>
        <dbReference type="SAM" id="MobiDB-lite"/>
    </source>
</evidence>
<feature type="region of interest" description="Disordered" evidence="1">
    <location>
        <begin position="108"/>
        <end position="144"/>
    </location>
</feature>
<dbReference type="EMBL" id="JAINDJ010000007">
    <property type="protein sequence ID" value="KAG9442629.1"/>
    <property type="molecule type" value="Genomic_DNA"/>
</dbReference>
<protein>
    <submittedName>
        <fullName evidence="2">Uncharacterized protein</fullName>
    </submittedName>
</protein>
<evidence type="ECO:0000313" key="2">
    <source>
        <dbReference type="EMBL" id="KAG9442629.1"/>
    </source>
</evidence>
<gene>
    <name evidence="2" type="ORF">H6P81_018483</name>
</gene>
<name>A0AAV7E363_ARIFI</name>
<evidence type="ECO:0000313" key="3">
    <source>
        <dbReference type="Proteomes" id="UP000825729"/>
    </source>
</evidence>
<reference evidence="2 3" key="1">
    <citation type="submission" date="2021-07" db="EMBL/GenBank/DDBJ databases">
        <title>The Aristolochia fimbriata genome: insights into angiosperm evolution, floral development and chemical biosynthesis.</title>
        <authorList>
            <person name="Jiao Y."/>
        </authorList>
    </citation>
    <scope>NUCLEOTIDE SEQUENCE [LARGE SCALE GENOMIC DNA]</scope>
    <source>
        <strain evidence="2">IBCAS-2021</strain>
        <tissue evidence="2">Leaf</tissue>
    </source>
</reference>
<proteinExistence type="predicted"/>
<accession>A0AAV7E363</accession>
<feature type="compositionally biased region" description="Basic and acidic residues" evidence="1">
    <location>
        <begin position="113"/>
        <end position="131"/>
    </location>
</feature>
<keyword evidence="3" id="KW-1185">Reference proteome</keyword>
<dbReference type="AlphaFoldDB" id="A0AAV7E363"/>
<comment type="caution">
    <text evidence="2">The sequence shown here is derived from an EMBL/GenBank/DDBJ whole genome shotgun (WGS) entry which is preliminary data.</text>
</comment>
<sequence length="167" mass="18522">MEASVPLNHHHPKPNNLSYITSMNHHSHWSEGCPDWGGELMGMWTSALIRRGKKVDPGHPGRDPSQLIGTCRRFQGQRIRRRIRFRGLGPHTRGDLTGRAATSLSVLPSVGHDAARGRDRSDGRDSLEEVKPQTNEVLPMGSTGDGRIKALSSGFWGWGWALGRLFN</sequence>
<organism evidence="2 3">
    <name type="scientific">Aristolochia fimbriata</name>
    <name type="common">White veined hardy Dutchman's pipe vine</name>
    <dbReference type="NCBI Taxonomy" id="158543"/>
    <lineage>
        <taxon>Eukaryota</taxon>
        <taxon>Viridiplantae</taxon>
        <taxon>Streptophyta</taxon>
        <taxon>Embryophyta</taxon>
        <taxon>Tracheophyta</taxon>
        <taxon>Spermatophyta</taxon>
        <taxon>Magnoliopsida</taxon>
        <taxon>Magnoliidae</taxon>
        <taxon>Piperales</taxon>
        <taxon>Aristolochiaceae</taxon>
        <taxon>Aristolochia</taxon>
    </lineage>
</organism>